<organism evidence="11 12">
    <name type="scientific">Flavobacterium suzhouense</name>
    <dbReference type="NCBI Taxonomy" id="1529638"/>
    <lineage>
        <taxon>Bacteria</taxon>
        <taxon>Pseudomonadati</taxon>
        <taxon>Bacteroidota</taxon>
        <taxon>Flavobacteriia</taxon>
        <taxon>Flavobacteriales</taxon>
        <taxon>Flavobacteriaceae</taxon>
        <taxon>Flavobacterium</taxon>
    </lineage>
</organism>
<dbReference type="PIRSF" id="PIRSF000294">
    <property type="entry name" value="Cytochrome-c_peroxidase"/>
    <property type="match status" value="1"/>
</dbReference>
<evidence type="ECO:0000256" key="5">
    <source>
        <dbReference type="ARBA" id="ARBA00022764"/>
    </source>
</evidence>
<dbReference type="InterPro" id="IPR009056">
    <property type="entry name" value="Cyt_c-like_dom"/>
</dbReference>
<evidence type="ECO:0000256" key="1">
    <source>
        <dbReference type="ARBA" id="ARBA00004418"/>
    </source>
</evidence>
<dbReference type="Pfam" id="PF03150">
    <property type="entry name" value="CCP_MauG"/>
    <property type="match status" value="1"/>
</dbReference>
<dbReference type="EMBL" id="JBHUMD010000027">
    <property type="protein sequence ID" value="MFD2603084.1"/>
    <property type="molecule type" value="Genomic_DNA"/>
</dbReference>
<keyword evidence="4 9" id="KW-0732">Signal</keyword>
<dbReference type="InterPro" id="IPR026259">
    <property type="entry name" value="MauG/Cytc_peroxidase"/>
</dbReference>
<dbReference type="GO" id="GO:0004601">
    <property type="term" value="F:peroxidase activity"/>
    <property type="evidence" value="ECO:0007669"/>
    <property type="project" value="UniProtKB-KW"/>
</dbReference>
<gene>
    <name evidence="11" type="ORF">ACFSR3_13545</name>
</gene>
<keyword evidence="5" id="KW-0574">Periplasm</keyword>
<comment type="caution">
    <text evidence="11">The sequence shown here is derived from an EMBL/GenBank/DDBJ whole genome shotgun (WGS) entry which is preliminary data.</text>
</comment>
<keyword evidence="6" id="KW-0560">Oxidoreductase</keyword>
<evidence type="ECO:0000313" key="11">
    <source>
        <dbReference type="EMBL" id="MFD2603084.1"/>
    </source>
</evidence>
<dbReference type="InterPro" id="IPR036909">
    <property type="entry name" value="Cyt_c-like_dom_sf"/>
</dbReference>
<dbReference type="InterPro" id="IPR051395">
    <property type="entry name" value="Cytochrome_c_Peroxidase/MauG"/>
</dbReference>
<feature type="chain" id="PRO_5047187854" evidence="9">
    <location>
        <begin position="23"/>
        <end position="348"/>
    </location>
</feature>
<evidence type="ECO:0000313" key="12">
    <source>
        <dbReference type="Proteomes" id="UP001597480"/>
    </source>
</evidence>
<protein>
    <submittedName>
        <fullName evidence="11">Cytochrome-c peroxidase</fullName>
    </submittedName>
</protein>
<dbReference type="Proteomes" id="UP001597480">
    <property type="component" value="Unassembled WGS sequence"/>
</dbReference>
<evidence type="ECO:0000256" key="6">
    <source>
        <dbReference type="ARBA" id="ARBA00023002"/>
    </source>
</evidence>
<dbReference type="RefSeq" id="WP_379821692.1">
    <property type="nucleotide sequence ID" value="NZ_JBHUMD010000027.1"/>
</dbReference>
<comment type="subcellular location">
    <subcellularLocation>
        <location evidence="1">Periplasm</location>
    </subcellularLocation>
</comment>
<sequence>MKNVLLAVLSFPLLLSCGNDDADLYEEINEQLELNVPANFPPMAQDISYNYPTQKGFELGRKLFYDGRLSADNTISCSFCHEQATAFTHHGHQLSHGINNLEGIRNAPAVQNMAFQSEYFYDGASNSIEMLSIAPIHNPVEMNETLEGIVVKLKQDKEYVRLFKQAFEDQQVSSGNVLKALAQFMTMMVSANSRYDKYVRNEGGVLSQQELLGMQLFQQKCASCHKTDLFTDSAFRNNGLPPNPNLNDKGREVVTGFETDRYKFKVPSLRNVALTAPYMHDGRFGSLESVLNHYSNGVRQNETLDPILNQNGVLGISMTQEEKDAIIDFLKTLTDEEYINNPLFYYKT</sequence>
<evidence type="ECO:0000256" key="9">
    <source>
        <dbReference type="SAM" id="SignalP"/>
    </source>
</evidence>
<dbReference type="SUPFAM" id="SSF46626">
    <property type="entry name" value="Cytochrome c"/>
    <property type="match status" value="2"/>
</dbReference>
<proteinExistence type="predicted"/>
<keyword evidence="7 8" id="KW-0408">Iron</keyword>
<keyword evidence="3 8" id="KW-0479">Metal-binding</keyword>
<keyword evidence="2 8" id="KW-0349">Heme</keyword>
<feature type="signal peptide" evidence="9">
    <location>
        <begin position="1"/>
        <end position="22"/>
    </location>
</feature>
<reference evidence="12" key="1">
    <citation type="journal article" date="2019" name="Int. J. Syst. Evol. Microbiol.">
        <title>The Global Catalogue of Microorganisms (GCM) 10K type strain sequencing project: providing services to taxonomists for standard genome sequencing and annotation.</title>
        <authorList>
            <consortium name="The Broad Institute Genomics Platform"/>
            <consortium name="The Broad Institute Genome Sequencing Center for Infectious Disease"/>
            <person name="Wu L."/>
            <person name="Ma J."/>
        </authorList>
    </citation>
    <scope>NUCLEOTIDE SEQUENCE [LARGE SCALE GENOMIC DNA]</scope>
    <source>
        <strain evidence="12">KCTC 42107</strain>
    </source>
</reference>
<dbReference type="Gene3D" id="1.10.760.10">
    <property type="entry name" value="Cytochrome c-like domain"/>
    <property type="match status" value="2"/>
</dbReference>
<keyword evidence="12" id="KW-1185">Reference proteome</keyword>
<dbReference type="InterPro" id="IPR004852">
    <property type="entry name" value="Di-haem_cyt_c_peroxidsae"/>
</dbReference>
<dbReference type="PROSITE" id="PS51007">
    <property type="entry name" value="CYTC"/>
    <property type="match status" value="1"/>
</dbReference>
<evidence type="ECO:0000256" key="7">
    <source>
        <dbReference type="ARBA" id="ARBA00023004"/>
    </source>
</evidence>
<dbReference type="PROSITE" id="PS51257">
    <property type="entry name" value="PROKAR_LIPOPROTEIN"/>
    <property type="match status" value="1"/>
</dbReference>
<keyword evidence="11" id="KW-0575">Peroxidase</keyword>
<name>A0ABW5NVM2_9FLAO</name>
<evidence type="ECO:0000256" key="3">
    <source>
        <dbReference type="ARBA" id="ARBA00022723"/>
    </source>
</evidence>
<accession>A0ABW5NVM2</accession>
<evidence type="ECO:0000259" key="10">
    <source>
        <dbReference type="PROSITE" id="PS51007"/>
    </source>
</evidence>
<evidence type="ECO:0000256" key="8">
    <source>
        <dbReference type="PROSITE-ProRule" id="PRU00433"/>
    </source>
</evidence>
<dbReference type="PANTHER" id="PTHR30600">
    <property type="entry name" value="CYTOCHROME C PEROXIDASE-RELATED"/>
    <property type="match status" value="1"/>
</dbReference>
<evidence type="ECO:0000256" key="2">
    <source>
        <dbReference type="ARBA" id="ARBA00022617"/>
    </source>
</evidence>
<feature type="domain" description="Cytochrome c" evidence="10">
    <location>
        <begin position="208"/>
        <end position="334"/>
    </location>
</feature>
<evidence type="ECO:0000256" key="4">
    <source>
        <dbReference type="ARBA" id="ARBA00022729"/>
    </source>
</evidence>